<dbReference type="EMBL" id="HF935695">
    <property type="protein sequence ID" value="CCX12307.1"/>
    <property type="molecule type" value="Genomic_DNA"/>
</dbReference>
<dbReference type="OrthoDB" id="5423652at2759"/>
<evidence type="ECO:0000313" key="1">
    <source>
        <dbReference type="EMBL" id="CCX12307.1"/>
    </source>
</evidence>
<dbReference type="Proteomes" id="UP000018144">
    <property type="component" value="Unassembled WGS sequence"/>
</dbReference>
<protein>
    <submittedName>
        <fullName evidence="1">Uncharacterized protein</fullName>
    </submittedName>
</protein>
<accession>U4L5J6</accession>
<proteinExistence type="predicted"/>
<dbReference type="AlphaFoldDB" id="U4L5J6"/>
<organism evidence="1 2">
    <name type="scientific">Pyronema omphalodes (strain CBS 100304)</name>
    <name type="common">Pyronema confluens</name>
    <dbReference type="NCBI Taxonomy" id="1076935"/>
    <lineage>
        <taxon>Eukaryota</taxon>
        <taxon>Fungi</taxon>
        <taxon>Dikarya</taxon>
        <taxon>Ascomycota</taxon>
        <taxon>Pezizomycotina</taxon>
        <taxon>Pezizomycetes</taxon>
        <taxon>Pezizales</taxon>
        <taxon>Pyronemataceae</taxon>
        <taxon>Pyronema</taxon>
    </lineage>
</organism>
<keyword evidence="2" id="KW-1185">Reference proteome</keyword>
<evidence type="ECO:0000313" key="2">
    <source>
        <dbReference type="Proteomes" id="UP000018144"/>
    </source>
</evidence>
<gene>
    <name evidence="1" type="ORF">PCON_11901</name>
</gene>
<sequence length="84" mass="9099">MEKGFGAIKTKLAELETKIEKSHGYLKAQMEKNHGLLVWPVRVLIGGAGFVCVSAKNVSRRASRFLQEANAEKGRTAELGSVGV</sequence>
<reference evidence="1 2" key="1">
    <citation type="journal article" date="2013" name="PLoS Genet.">
        <title>The genome and development-dependent transcriptomes of Pyronema confluens: a window into fungal evolution.</title>
        <authorList>
            <person name="Traeger S."/>
            <person name="Altegoer F."/>
            <person name="Freitag M."/>
            <person name="Gabaldon T."/>
            <person name="Kempken F."/>
            <person name="Kumar A."/>
            <person name="Marcet-Houben M."/>
            <person name="Poggeler S."/>
            <person name="Stajich J.E."/>
            <person name="Nowrousian M."/>
        </authorList>
    </citation>
    <scope>NUCLEOTIDE SEQUENCE [LARGE SCALE GENOMIC DNA]</scope>
    <source>
        <strain evidence="2">CBS 100304</strain>
        <tissue evidence="1">Vegetative mycelium</tissue>
    </source>
</reference>
<name>U4L5J6_PYROM</name>